<dbReference type="PROSITE" id="PS00061">
    <property type="entry name" value="ADH_SHORT"/>
    <property type="match status" value="1"/>
</dbReference>
<comment type="similarity">
    <text evidence="1 3">Belongs to the short-chain dehydrogenases/reductases (SDR) family.</text>
</comment>
<dbReference type="PRINTS" id="PR00081">
    <property type="entry name" value="GDHRDH"/>
</dbReference>
<dbReference type="CDD" id="cd05360">
    <property type="entry name" value="SDR_c3"/>
    <property type="match status" value="1"/>
</dbReference>
<dbReference type="SUPFAM" id="SSF51735">
    <property type="entry name" value="NAD(P)-binding Rossmann-fold domains"/>
    <property type="match status" value="1"/>
</dbReference>
<dbReference type="AlphaFoldDB" id="A0A4Y6PXK8"/>
<dbReference type="PANTHER" id="PTHR44196">
    <property type="entry name" value="DEHYDROGENASE/REDUCTASE SDR FAMILY MEMBER 7B"/>
    <property type="match status" value="1"/>
</dbReference>
<dbReference type="PANTHER" id="PTHR44196:SF1">
    <property type="entry name" value="DEHYDROGENASE_REDUCTASE SDR FAMILY MEMBER 7B"/>
    <property type="match status" value="1"/>
</dbReference>
<protein>
    <submittedName>
        <fullName evidence="6">SDR family oxidoreductase</fullName>
    </submittedName>
</protein>
<dbReference type="InterPro" id="IPR002347">
    <property type="entry name" value="SDR_fam"/>
</dbReference>
<dbReference type="PRINTS" id="PR00080">
    <property type="entry name" value="SDRFAMILY"/>
</dbReference>
<dbReference type="InterPro" id="IPR020904">
    <property type="entry name" value="Sc_DH/Rdtase_CS"/>
</dbReference>
<dbReference type="NCBIfam" id="NF005495">
    <property type="entry name" value="PRK07109.1"/>
    <property type="match status" value="1"/>
</dbReference>
<evidence type="ECO:0000313" key="6">
    <source>
        <dbReference type="EMBL" id="QDG53056.1"/>
    </source>
</evidence>
<organism evidence="6 7">
    <name type="scientific">Persicimonas caeni</name>
    <dbReference type="NCBI Taxonomy" id="2292766"/>
    <lineage>
        <taxon>Bacteria</taxon>
        <taxon>Deltaproteobacteria</taxon>
        <taxon>Bradymonadales</taxon>
        <taxon>Bradymonadaceae</taxon>
        <taxon>Persicimonas</taxon>
    </lineage>
</organism>
<gene>
    <name evidence="6" type="ORF">FIV42_20605</name>
</gene>
<reference evidence="6 7" key="1">
    <citation type="submission" date="2019-06" db="EMBL/GenBank/DDBJ databases">
        <title>Persicimonas caeni gen. nov., sp. nov., a predatory bacterium isolated from solar saltern.</title>
        <authorList>
            <person name="Wang S."/>
        </authorList>
    </citation>
    <scope>NUCLEOTIDE SEQUENCE [LARGE SCALE GENOMIC DNA]</scope>
    <source>
        <strain evidence="6 7">YN101</strain>
    </source>
</reference>
<evidence type="ECO:0000256" key="2">
    <source>
        <dbReference type="ARBA" id="ARBA00023002"/>
    </source>
</evidence>
<dbReference type="GO" id="GO:0016020">
    <property type="term" value="C:membrane"/>
    <property type="evidence" value="ECO:0007669"/>
    <property type="project" value="TreeGrafter"/>
</dbReference>
<dbReference type="RefSeq" id="WP_141199517.1">
    <property type="nucleotide sequence ID" value="NZ_CP041186.1"/>
</dbReference>
<accession>A0A5B8YAE2</accession>
<dbReference type="OrthoDB" id="9781689at2"/>
<evidence type="ECO:0000256" key="1">
    <source>
        <dbReference type="ARBA" id="ARBA00006484"/>
    </source>
</evidence>
<keyword evidence="7" id="KW-1185">Reference proteome</keyword>
<evidence type="ECO:0000256" key="3">
    <source>
        <dbReference type="RuleBase" id="RU000363"/>
    </source>
</evidence>
<evidence type="ECO:0000259" key="5">
    <source>
        <dbReference type="SMART" id="SM00822"/>
    </source>
</evidence>
<keyword evidence="4" id="KW-1133">Transmembrane helix</keyword>
<dbReference type="InterPro" id="IPR036291">
    <property type="entry name" value="NAD(P)-bd_dom_sf"/>
</dbReference>
<proteinExistence type="inferred from homology"/>
<dbReference type="Pfam" id="PF00106">
    <property type="entry name" value="adh_short"/>
    <property type="match status" value="1"/>
</dbReference>
<keyword evidence="4" id="KW-0472">Membrane</keyword>
<evidence type="ECO:0000256" key="4">
    <source>
        <dbReference type="SAM" id="Phobius"/>
    </source>
</evidence>
<dbReference type="Proteomes" id="UP000315995">
    <property type="component" value="Chromosome"/>
</dbReference>
<evidence type="ECO:0000313" key="7">
    <source>
        <dbReference type="Proteomes" id="UP000315995"/>
    </source>
</evidence>
<dbReference type="Gene3D" id="3.40.50.720">
    <property type="entry name" value="NAD(P)-binding Rossmann-like Domain"/>
    <property type="match status" value="1"/>
</dbReference>
<feature type="domain" description="Ketoreductase" evidence="5">
    <location>
        <begin position="11"/>
        <end position="187"/>
    </location>
</feature>
<sequence>MNFHPKPLDEQVIVVTGASSGIGMTIAEMAAERGARVVLSARAEPKLRTITDRITERGLEATYVRANVTKPDQLELLAHTAIERYGGIDTWINNAGVTIFGRLEDTALDDAHQLFETNYWGVVNGSQAALPFLRRQGGGTLINIGSTLSDRSLALQGHYSASKHAVKAYTDALRMELEKNEDPIAVCLIKPASINTNYVKHAKNNMDVEPTLPPPVYAPEVVARAVLQCAEHPRRDVVVGGGARALSLMGKLAPGLGDRVMEATMFAGQKTDQPTNGGSLGTLYAPNNNEAPTRSGDIDESVPVFEHSLYTALSMHPVATAAAGLLLGVGAAALARRL</sequence>
<keyword evidence="4" id="KW-0812">Transmembrane</keyword>
<dbReference type="GO" id="GO:0016491">
    <property type="term" value="F:oxidoreductase activity"/>
    <property type="evidence" value="ECO:0007669"/>
    <property type="project" value="UniProtKB-KW"/>
</dbReference>
<feature type="transmembrane region" description="Helical" evidence="4">
    <location>
        <begin position="315"/>
        <end position="335"/>
    </location>
</feature>
<dbReference type="SMART" id="SM00822">
    <property type="entry name" value="PKS_KR"/>
    <property type="match status" value="1"/>
</dbReference>
<keyword evidence="2" id="KW-0560">Oxidoreductase</keyword>
<dbReference type="EMBL" id="CP041186">
    <property type="protein sequence ID" value="QDG53056.1"/>
    <property type="molecule type" value="Genomic_DNA"/>
</dbReference>
<accession>A0A4Y6PXK8</accession>
<name>A0A4Y6PXK8_PERCE</name>
<dbReference type="InterPro" id="IPR057326">
    <property type="entry name" value="KR_dom"/>
</dbReference>